<comment type="subcellular location">
    <subcellularLocation>
        <location evidence="1">Membrane</location>
    </subcellularLocation>
</comment>
<dbReference type="Proteomes" id="UP001165383">
    <property type="component" value="Unassembled WGS sequence"/>
</dbReference>
<feature type="domain" description="Beta-lactamase-related" evidence="3">
    <location>
        <begin position="1"/>
        <end position="312"/>
    </location>
</feature>
<keyword evidence="5" id="KW-1185">Reference proteome</keyword>
<proteinExistence type="predicted"/>
<evidence type="ECO:0000256" key="2">
    <source>
        <dbReference type="ARBA" id="ARBA00023136"/>
    </source>
</evidence>
<sequence length="335" mass="36251">MAVLEIRNGFPQVEAVSGKRRISRPDPVKVGDRWNLGSDGKAMTATMVARLVEEGKLRWDTPLAQLLPELAADMQPQYRDVTLLELLSHRAGLPENHDDLPYFYTFLDDKRPLPTQRLDYLHKAVADAPIAPARGEMHYSNTGLILAAAVAERAAGKPFEQLMYEEVFGPLGMKSATFAQPVKPNEPVGHVDGRVADQPKDSNPQMFMPAGGVRMSIADWARFCIDQMNGDQGHGKLLKPETYRLLHTGQGATHSALGWGVAATPLGRQGPALTHNGSDGNWYAIVVLFPKTGNGLLVAANAADSMGGDKATLAVARELIEDLAPPKLTEPAPAL</sequence>
<protein>
    <submittedName>
        <fullName evidence="4">Beta-lactamase family protein</fullName>
    </submittedName>
</protein>
<gene>
    <name evidence="4" type="ORF">LZ518_09795</name>
</gene>
<dbReference type="EMBL" id="JAMGBB010000001">
    <property type="protein sequence ID" value="MCL6741422.1"/>
    <property type="molecule type" value="Genomic_DNA"/>
</dbReference>
<dbReference type="InterPro" id="IPR012338">
    <property type="entry name" value="Beta-lactam/transpept-like"/>
</dbReference>
<dbReference type="InterPro" id="IPR001466">
    <property type="entry name" value="Beta-lactam-related"/>
</dbReference>
<reference evidence="4" key="1">
    <citation type="submission" date="2022-05" db="EMBL/GenBank/DDBJ databases">
        <authorList>
            <person name="Jo J.-H."/>
            <person name="Im W.-T."/>
        </authorList>
    </citation>
    <scope>NUCLEOTIDE SEQUENCE</scope>
    <source>
        <strain evidence="4">RB56-2</strain>
    </source>
</reference>
<organism evidence="4 5">
    <name type="scientific">Sphingomonas brevis</name>
    <dbReference type="NCBI Taxonomy" id="2908206"/>
    <lineage>
        <taxon>Bacteria</taxon>
        <taxon>Pseudomonadati</taxon>
        <taxon>Pseudomonadota</taxon>
        <taxon>Alphaproteobacteria</taxon>
        <taxon>Sphingomonadales</taxon>
        <taxon>Sphingomonadaceae</taxon>
        <taxon>Sphingomonas</taxon>
    </lineage>
</organism>
<evidence type="ECO:0000313" key="5">
    <source>
        <dbReference type="Proteomes" id="UP001165383"/>
    </source>
</evidence>
<dbReference type="SUPFAM" id="SSF56601">
    <property type="entry name" value="beta-lactamase/transpeptidase-like"/>
    <property type="match status" value="1"/>
</dbReference>
<evidence type="ECO:0000256" key="1">
    <source>
        <dbReference type="ARBA" id="ARBA00004370"/>
    </source>
</evidence>
<dbReference type="Pfam" id="PF00144">
    <property type="entry name" value="Beta-lactamase"/>
    <property type="match status" value="1"/>
</dbReference>
<comment type="caution">
    <text evidence="4">The sequence shown here is derived from an EMBL/GenBank/DDBJ whole genome shotgun (WGS) entry which is preliminary data.</text>
</comment>
<evidence type="ECO:0000313" key="4">
    <source>
        <dbReference type="EMBL" id="MCL6741422.1"/>
    </source>
</evidence>
<dbReference type="InterPro" id="IPR050491">
    <property type="entry name" value="AmpC-like"/>
</dbReference>
<evidence type="ECO:0000259" key="3">
    <source>
        <dbReference type="Pfam" id="PF00144"/>
    </source>
</evidence>
<accession>A0ABT0SAN0</accession>
<keyword evidence="2" id="KW-0472">Membrane</keyword>
<dbReference type="Gene3D" id="3.40.710.10">
    <property type="entry name" value="DD-peptidase/beta-lactamase superfamily"/>
    <property type="match status" value="1"/>
</dbReference>
<name>A0ABT0SAN0_9SPHN</name>
<dbReference type="PANTHER" id="PTHR46825:SF11">
    <property type="entry name" value="PENICILLIN-BINDING PROTEIN 4"/>
    <property type="match status" value="1"/>
</dbReference>
<dbReference type="PANTHER" id="PTHR46825">
    <property type="entry name" value="D-ALANYL-D-ALANINE-CARBOXYPEPTIDASE/ENDOPEPTIDASE AMPH"/>
    <property type="match status" value="1"/>
</dbReference>